<evidence type="ECO:0000256" key="2">
    <source>
        <dbReference type="ARBA" id="ARBA00004651"/>
    </source>
</evidence>
<feature type="region of interest" description="Disordered" evidence="10">
    <location>
        <begin position="263"/>
        <end position="321"/>
    </location>
</feature>
<dbReference type="Gene3D" id="3.30.300.30">
    <property type="match status" value="1"/>
</dbReference>
<dbReference type="Pfam" id="PF08345">
    <property type="entry name" value="YscJ_FliF_C"/>
    <property type="match status" value="1"/>
</dbReference>
<keyword evidence="6 11" id="KW-1133">Transmembrane helix</keyword>
<dbReference type="NCBIfam" id="TIGR00206">
    <property type="entry name" value="fliF"/>
    <property type="match status" value="1"/>
</dbReference>
<keyword evidence="14" id="KW-0282">Flagellum</keyword>
<evidence type="ECO:0000313" key="15">
    <source>
        <dbReference type="Proteomes" id="UP000010121"/>
    </source>
</evidence>
<feature type="domain" description="Flagellar M-ring N-terminal" evidence="12">
    <location>
        <begin position="38"/>
        <end position="208"/>
    </location>
</feature>
<dbReference type="InterPro" id="IPR000067">
    <property type="entry name" value="FlgMring_FliF"/>
</dbReference>
<dbReference type="GO" id="GO:0003774">
    <property type="term" value="F:cytoskeletal motor activity"/>
    <property type="evidence" value="ECO:0007669"/>
    <property type="project" value="InterPro"/>
</dbReference>
<keyword evidence="14" id="KW-0966">Cell projection</keyword>
<evidence type="ECO:0000256" key="4">
    <source>
        <dbReference type="ARBA" id="ARBA00022475"/>
    </source>
</evidence>
<dbReference type="PIRSF" id="PIRSF004862">
    <property type="entry name" value="FliF"/>
    <property type="match status" value="1"/>
</dbReference>
<feature type="domain" description="Flagellar M-ring C-terminal" evidence="13">
    <location>
        <begin position="236"/>
        <end position="396"/>
    </location>
</feature>
<keyword evidence="8 9" id="KW-0975">Bacterial flagellum</keyword>
<dbReference type="GO" id="GO:0005886">
    <property type="term" value="C:plasma membrane"/>
    <property type="evidence" value="ECO:0007669"/>
    <property type="project" value="UniProtKB-SubCell"/>
</dbReference>
<organism evidence="14 15">
    <name type="scientific">Rhodobacter ferrooxidans</name>
    <dbReference type="NCBI Taxonomy" id="371731"/>
    <lineage>
        <taxon>Bacteria</taxon>
        <taxon>Pseudomonadati</taxon>
        <taxon>Pseudomonadota</taxon>
        <taxon>Alphaproteobacteria</taxon>
        <taxon>Rhodobacterales</taxon>
        <taxon>Rhodobacter group</taxon>
        <taxon>Rhodobacter</taxon>
    </lineage>
</organism>
<feature type="transmembrane region" description="Helical" evidence="11">
    <location>
        <begin position="419"/>
        <end position="440"/>
    </location>
</feature>
<comment type="similarity">
    <text evidence="3 9">Belongs to the FliF family.</text>
</comment>
<evidence type="ECO:0000256" key="10">
    <source>
        <dbReference type="SAM" id="MobiDB-lite"/>
    </source>
</evidence>
<dbReference type="InterPro" id="IPR013556">
    <property type="entry name" value="Flag_M-ring_C"/>
</dbReference>
<dbReference type="STRING" id="371731.Rsw2DRAFT_0378"/>
<evidence type="ECO:0000259" key="12">
    <source>
        <dbReference type="Pfam" id="PF01514"/>
    </source>
</evidence>
<evidence type="ECO:0000313" key="14">
    <source>
        <dbReference type="EMBL" id="EEW26575.1"/>
    </source>
</evidence>
<protein>
    <recommendedName>
        <fullName evidence="9">Flagellar M-ring protein</fullName>
    </recommendedName>
</protein>
<evidence type="ECO:0000256" key="8">
    <source>
        <dbReference type="ARBA" id="ARBA00023143"/>
    </source>
</evidence>
<dbReference type="PRINTS" id="PR01009">
    <property type="entry name" value="FLGMRINGFLIF"/>
</dbReference>
<dbReference type="eggNOG" id="COG1766">
    <property type="taxonomic scope" value="Bacteria"/>
</dbReference>
<keyword evidence="15" id="KW-1185">Reference proteome</keyword>
<evidence type="ECO:0000256" key="3">
    <source>
        <dbReference type="ARBA" id="ARBA00007971"/>
    </source>
</evidence>
<dbReference type="InterPro" id="IPR045851">
    <property type="entry name" value="AMP-bd_C_sf"/>
</dbReference>
<proteinExistence type="inferred from homology"/>
<dbReference type="EMBL" id="ACYY01000002">
    <property type="protein sequence ID" value="EEW26575.1"/>
    <property type="molecule type" value="Genomic_DNA"/>
</dbReference>
<evidence type="ECO:0000259" key="13">
    <source>
        <dbReference type="Pfam" id="PF08345"/>
    </source>
</evidence>
<evidence type="ECO:0000256" key="1">
    <source>
        <dbReference type="ARBA" id="ARBA00004117"/>
    </source>
</evidence>
<keyword evidence="4" id="KW-1003">Cell membrane</keyword>
<keyword evidence="7 11" id="KW-0472">Membrane</keyword>
<sequence>MQNLFSLWSALDARRRIIVIGATIAMFLAVLGLSRMANTPSMALLYAGLDNRAAGEVVAALDQRGVAYEVKGDSILVDVTQRDSLRMTLATEGLPTMGAAGYELLDGLSGFGTTSQMFDAAYWRAKEGELARTILANPQIRAARVHIAQAPAQPFRRDVLATASVTVTTTTGSLPPLQAKALKHLIAAAVAGMQPEDVSVIDTVGGLIMAADDNTLTGNGGQDRAAELRTNVERLLAARVGPGKSVVEVSVDVVTERESITERKFDPQGRVPISTDATEKTSSATEPSGDVTVASNLPQGNAAAGGNGQSQTSETRELTNFEVSETSRELLRVPGAVRKLSVAVLVDGLQVTAADGTISWQPRPEEELAVLRELVASAVGLDETRGDVLTLKSLAFEPLAEAGTLAEASMFADIGPIDLMSMIQLAVLAVVALVLGLFVIRPVLTNLPRRMAELPGPGAQLALPNGAGGENRVLTGEIDDGFTLPTMGFGDDVAEDEADANDPMSRLRRLIEERQAESVEILRGWMETEEEQA</sequence>
<keyword evidence="5 11" id="KW-0812">Transmembrane</keyword>
<dbReference type="InterPro" id="IPR006182">
    <property type="entry name" value="FliF_N_dom"/>
</dbReference>
<accession>C8RX50</accession>
<evidence type="ECO:0000256" key="5">
    <source>
        <dbReference type="ARBA" id="ARBA00022692"/>
    </source>
</evidence>
<evidence type="ECO:0000256" key="7">
    <source>
        <dbReference type="ARBA" id="ARBA00023136"/>
    </source>
</evidence>
<dbReference type="Pfam" id="PF01514">
    <property type="entry name" value="YscJ_FliF"/>
    <property type="match status" value="1"/>
</dbReference>
<comment type="function">
    <text evidence="9">The M ring may be actively involved in energy transduction.</text>
</comment>
<dbReference type="InterPro" id="IPR043427">
    <property type="entry name" value="YscJ/FliF"/>
</dbReference>
<reference evidence="14 15" key="1">
    <citation type="submission" date="2009-08" db="EMBL/GenBank/DDBJ databases">
        <title>The draft genome of Rhodobacter sp. SW2.</title>
        <authorList>
            <consortium name="US DOE Joint Genome Institute (JGI-PGF)"/>
            <person name="Lucas S."/>
            <person name="Copeland A."/>
            <person name="Lapidus A."/>
            <person name="Glavina del Rio T."/>
            <person name="Tice H."/>
            <person name="Bruce D."/>
            <person name="Goodwin L."/>
            <person name="Pitluck S."/>
            <person name="Larimer F."/>
            <person name="Land M.L."/>
            <person name="Hauser L."/>
            <person name="Emerson D."/>
        </authorList>
    </citation>
    <scope>NUCLEOTIDE SEQUENCE [LARGE SCALE GENOMIC DNA]</scope>
    <source>
        <strain evidence="14 15">SW2</strain>
    </source>
</reference>
<evidence type="ECO:0000256" key="11">
    <source>
        <dbReference type="SAM" id="Phobius"/>
    </source>
</evidence>
<dbReference type="AlphaFoldDB" id="C8RX50"/>
<dbReference type="GO" id="GO:0071973">
    <property type="term" value="P:bacterial-type flagellum-dependent cell motility"/>
    <property type="evidence" value="ECO:0007669"/>
    <property type="project" value="InterPro"/>
</dbReference>
<dbReference type="Proteomes" id="UP000010121">
    <property type="component" value="Unassembled WGS sequence"/>
</dbReference>
<keyword evidence="14" id="KW-0969">Cilium</keyword>
<gene>
    <name evidence="14" type="ORF">Rsw2DRAFT_0378</name>
</gene>
<evidence type="ECO:0000256" key="6">
    <source>
        <dbReference type="ARBA" id="ARBA00022989"/>
    </source>
</evidence>
<evidence type="ECO:0000256" key="9">
    <source>
        <dbReference type="PIRNR" id="PIRNR004862"/>
    </source>
</evidence>
<name>C8RX50_9RHOB</name>
<comment type="subcellular location">
    <subcellularLocation>
        <location evidence="1 9">Bacterial flagellum basal body</location>
    </subcellularLocation>
    <subcellularLocation>
        <location evidence="2">Cell membrane</location>
        <topology evidence="2">Multi-pass membrane protein</topology>
    </subcellularLocation>
</comment>
<comment type="caution">
    <text evidence="14">The sequence shown here is derived from an EMBL/GenBank/DDBJ whole genome shotgun (WGS) entry which is preliminary data.</text>
</comment>
<dbReference type="RefSeq" id="WP_008027478.1">
    <property type="nucleotide sequence ID" value="NZ_ACYY01000002.1"/>
</dbReference>
<dbReference type="PANTHER" id="PTHR30046">
    <property type="entry name" value="FLAGELLAR M-RING PROTEIN"/>
    <property type="match status" value="1"/>
</dbReference>
<dbReference type="OrthoDB" id="9807026at2"/>
<dbReference type="PANTHER" id="PTHR30046:SF0">
    <property type="entry name" value="FLAGELLAR M-RING PROTEIN"/>
    <property type="match status" value="1"/>
</dbReference>
<dbReference type="GO" id="GO:0009431">
    <property type="term" value="C:bacterial-type flagellum basal body, MS ring"/>
    <property type="evidence" value="ECO:0007669"/>
    <property type="project" value="InterPro"/>
</dbReference>
<feature type="transmembrane region" description="Helical" evidence="11">
    <location>
        <begin position="17"/>
        <end position="37"/>
    </location>
</feature>